<dbReference type="Pfam" id="PF13894">
    <property type="entry name" value="zf-C2H2_4"/>
    <property type="match status" value="1"/>
</dbReference>
<evidence type="ECO:0000313" key="13">
    <source>
        <dbReference type="Proteomes" id="UP001461498"/>
    </source>
</evidence>
<sequence>MDNYGELTFQNAVDCLPLDVHLGNKCDMDAGNNELDRNDDNDNEYKMTFADISINDANTIHDTEVSLRNVIVLQHEELDRNDFLYTDSNASILPLDSSTDALNAVNQNSVRSPLLNQQNSGLQTIKNPQDDNTQIISINMIGDPTNIVPEIQQNSLSDIDSVHVLQHDNMNRLITITFKPLENQSNPYSQENENKIIKTGVDFEVDHAIENILNQVTTNVEKPESPVEEKKKVSHELQKVKSDKTFIGEKQHKCDVCGKCFREKSHLVTHSRAHVDIRNFSCEVCGQRFKTKSNLYFHSQTHSEAPFTCTECNKTYAERKILKRHMRVVHSFKELLKCNECDKTFKSAEILSLHYTVHTGAKPYKCSMCPKSFVYKTTLALHTSRHHECTSCLNDCKHRLKPWLCTVCGKKYSLKASLDTHMKSHNPDNIHKCTECPKTFVKKQSYEIHMKSHSGEGPQFMCDQCSQSYFNVFALRRHYLKHTSQRSFVCEVCSKAFWMKDALKVHMRSHSNEKPFKCTKCPKAFAHKHTLEGHLKTHRNNQEEQIDANNELCQTPTVSSISAPVHQSTLPAPSFLFYPLPPPLQPATHIVLTHSDQNTAQTLHVL</sequence>
<evidence type="ECO:0000256" key="8">
    <source>
        <dbReference type="ARBA" id="ARBA00023163"/>
    </source>
</evidence>
<feature type="domain" description="C2H2-type" evidence="11">
    <location>
        <begin position="460"/>
        <end position="487"/>
    </location>
</feature>
<keyword evidence="13" id="KW-1185">Reference proteome</keyword>
<feature type="domain" description="C2H2-type" evidence="11">
    <location>
        <begin position="403"/>
        <end position="430"/>
    </location>
</feature>
<dbReference type="PROSITE" id="PS50157">
    <property type="entry name" value="ZINC_FINGER_C2H2_2"/>
    <property type="match status" value="10"/>
</dbReference>
<keyword evidence="3" id="KW-0479">Metal-binding</keyword>
<evidence type="ECO:0000256" key="9">
    <source>
        <dbReference type="ARBA" id="ARBA00023242"/>
    </source>
</evidence>
<feature type="domain" description="C2H2-type" evidence="11">
    <location>
        <begin position="307"/>
        <end position="335"/>
    </location>
</feature>
<evidence type="ECO:0000256" key="4">
    <source>
        <dbReference type="ARBA" id="ARBA00022737"/>
    </source>
</evidence>
<dbReference type="GO" id="GO:0008270">
    <property type="term" value="F:zinc ion binding"/>
    <property type="evidence" value="ECO:0007669"/>
    <property type="project" value="UniProtKB-KW"/>
</dbReference>
<evidence type="ECO:0000256" key="6">
    <source>
        <dbReference type="ARBA" id="ARBA00022833"/>
    </source>
</evidence>
<comment type="caution">
    <text evidence="12">The sequence shown here is derived from an EMBL/GenBank/DDBJ whole genome shotgun (WGS) entry which is preliminary data.</text>
</comment>
<dbReference type="Pfam" id="PF00096">
    <property type="entry name" value="zf-C2H2"/>
    <property type="match status" value="7"/>
</dbReference>
<organism evidence="12 13">
    <name type="scientific">Rhynocoris fuscipes</name>
    <dbReference type="NCBI Taxonomy" id="488301"/>
    <lineage>
        <taxon>Eukaryota</taxon>
        <taxon>Metazoa</taxon>
        <taxon>Ecdysozoa</taxon>
        <taxon>Arthropoda</taxon>
        <taxon>Hexapoda</taxon>
        <taxon>Insecta</taxon>
        <taxon>Pterygota</taxon>
        <taxon>Neoptera</taxon>
        <taxon>Paraneoptera</taxon>
        <taxon>Hemiptera</taxon>
        <taxon>Heteroptera</taxon>
        <taxon>Panheteroptera</taxon>
        <taxon>Cimicomorpha</taxon>
        <taxon>Reduviidae</taxon>
        <taxon>Harpactorinae</taxon>
        <taxon>Harpactorini</taxon>
        <taxon>Rhynocoris</taxon>
    </lineage>
</organism>
<feature type="domain" description="C2H2-type" evidence="11">
    <location>
        <begin position="336"/>
        <end position="363"/>
    </location>
</feature>
<evidence type="ECO:0000256" key="5">
    <source>
        <dbReference type="ARBA" id="ARBA00022771"/>
    </source>
</evidence>
<comment type="similarity">
    <text evidence="2">Belongs to the krueppel C2H2-type zinc-finger protein family.</text>
</comment>
<protein>
    <recommendedName>
        <fullName evidence="11">C2H2-type domain-containing protein</fullName>
    </recommendedName>
</protein>
<dbReference type="EMBL" id="JAPXFL010000006">
    <property type="protein sequence ID" value="KAK9505215.1"/>
    <property type="molecule type" value="Genomic_DNA"/>
</dbReference>
<feature type="domain" description="C2H2-type" evidence="11">
    <location>
        <begin position="364"/>
        <end position="386"/>
    </location>
</feature>
<keyword evidence="5 10" id="KW-0863">Zinc-finger</keyword>
<dbReference type="PANTHER" id="PTHR24394:SF29">
    <property type="entry name" value="MYONEURIN"/>
    <property type="match status" value="1"/>
</dbReference>
<proteinExistence type="inferred from homology"/>
<feature type="domain" description="C2H2-type" evidence="11">
    <location>
        <begin position="252"/>
        <end position="279"/>
    </location>
</feature>
<keyword evidence="4" id="KW-0677">Repeat</keyword>
<keyword evidence="8" id="KW-0804">Transcription</keyword>
<evidence type="ECO:0000259" key="11">
    <source>
        <dbReference type="PROSITE" id="PS50157"/>
    </source>
</evidence>
<evidence type="ECO:0000256" key="10">
    <source>
        <dbReference type="PROSITE-ProRule" id="PRU00042"/>
    </source>
</evidence>
<feature type="domain" description="C2H2-type" evidence="11">
    <location>
        <begin position="516"/>
        <end position="543"/>
    </location>
</feature>
<keyword evidence="7" id="KW-0238">DNA-binding</keyword>
<evidence type="ECO:0000256" key="1">
    <source>
        <dbReference type="ARBA" id="ARBA00004123"/>
    </source>
</evidence>
<dbReference type="PANTHER" id="PTHR24394">
    <property type="entry name" value="ZINC FINGER PROTEIN"/>
    <property type="match status" value="1"/>
</dbReference>
<dbReference type="SUPFAM" id="SSF57667">
    <property type="entry name" value="beta-beta-alpha zinc fingers"/>
    <property type="match status" value="6"/>
</dbReference>
<evidence type="ECO:0000256" key="7">
    <source>
        <dbReference type="ARBA" id="ARBA00023125"/>
    </source>
</evidence>
<evidence type="ECO:0000256" key="3">
    <source>
        <dbReference type="ARBA" id="ARBA00022723"/>
    </source>
</evidence>
<reference evidence="12 13" key="1">
    <citation type="submission" date="2022-12" db="EMBL/GenBank/DDBJ databases">
        <title>Chromosome-level genome assembly of true bugs.</title>
        <authorList>
            <person name="Ma L."/>
            <person name="Li H."/>
        </authorList>
    </citation>
    <scope>NUCLEOTIDE SEQUENCE [LARGE SCALE GENOMIC DNA]</scope>
    <source>
        <strain evidence="12">Lab_2022b</strain>
    </source>
</reference>
<feature type="domain" description="C2H2-type" evidence="11">
    <location>
        <begin position="431"/>
        <end position="458"/>
    </location>
</feature>
<dbReference type="FunFam" id="3.30.160.60:FF:000086">
    <property type="entry name" value="transcription factor E4F1 isoform X1"/>
    <property type="match status" value="1"/>
</dbReference>
<dbReference type="PROSITE" id="PS00028">
    <property type="entry name" value="ZINC_FINGER_C2H2_1"/>
    <property type="match status" value="9"/>
</dbReference>
<keyword evidence="9" id="KW-0539">Nucleus</keyword>
<dbReference type="FunFam" id="3.30.160.60:FF:000624">
    <property type="entry name" value="zinc finger protein 697"/>
    <property type="match status" value="1"/>
</dbReference>
<evidence type="ECO:0000313" key="12">
    <source>
        <dbReference type="EMBL" id="KAK9505215.1"/>
    </source>
</evidence>
<dbReference type="FunFam" id="3.30.160.60:FF:000188">
    <property type="entry name" value="Zinc finger protein 787"/>
    <property type="match status" value="1"/>
</dbReference>
<dbReference type="InterPro" id="IPR013087">
    <property type="entry name" value="Znf_C2H2_type"/>
</dbReference>
<feature type="domain" description="C2H2-type" evidence="11">
    <location>
        <begin position="280"/>
        <end position="303"/>
    </location>
</feature>
<evidence type="ECO:0000256" key="2">
    <source>
        <dbReference type="ARBA" id="ARBA00006991"/>
    </source>
</evidence>
<feature type="domain" description="C2H2-type" evidence="11">
    <location>
        <begin position="488"/>
        <end position="515"/>
    </location>
</feature>
<dbReference type="SMART" id="SM00355">
    <property type="entry name" value="ZnF_C2H2"/>
    <property type="match status" value="10"/>
</dbReference>
<dbReference type="Proteomes" id="UP001461498">
    <property type="component" value="Unassembled WGS sequence"/>
</dbReference>
<dbReference type="GO" id="GO:0003677">
    <property type="term" value="F:DNA binding"/>
    <property type="evidence" value="ECO:0007669"/>
    <property type="project" value="UniProtKB-KW"/>
</dbReference>
<dbReference type="InterPro" id="IPR036236">
    <property type="entry name" value="Znf_C2H2_sf"/>
</dbReference>
<accession>A0AAW1DA30</accession>
<dbReference type="AlphaFoldDB" id="A0AAW1DA30"/>
<dbReference type="GO" id="GO:0005634">
    <property type="term" value="C:nucleus"/>
    <property type="evidence" value="ECO:0007669"/>
    <property type="project" value="UniProtKB-SubCell"/>
</dbReference>
<comment type="subcellular location">
    <subcellularLocation>
        <location evidence="1">Nucleus</location>
    </subcellularLocation>
</comment>
<dbReference type="GO" id="GO:0000981">
    <property type="term" value="F:DNA-binding transcription factor activity, RNA polymerase II-specific"/>
    <property type="evidence" value="ECO:0007669"/>
    <property type="project" value="TreeGrafter"/>
</dbReference>
<gene>
    <name evidence="12" type="ORF">O3M35_009312</name>
</gene>
<dbReference type="Gene3D" id="3.30.160.60">
    <property type="entry name" value="Classic Zinc Finger"/>
    <property type="match status" value="9"/>
</dbReference>
<name>A0AAW1DA30_9HEMI</name>
<dbReference type="FunFam" id="3.30.160.60:FF:000446">
    <property type="entry name" value="Zinc finger protein"/>
    <property type="match status" value="2"/>
</dbReference>
<dbReference type="FunFam" id="3.30.160.60:FF:000145">
    <property type="entry name" value="Zinc finger protein 574"/>
    <property type="match status" value="2"/>
</dbReference>
<keyword evidence="6" id="KW-0862">Zinc</keyword>